<reference evidence="9" key="1">
    <citation type="submission" date="2018-06" db="EMBL/GenBank/DDBJ databases">
        <authorList>
            <person name="Guldener U."/>
        </authorList>
    </citation>
    <scope>NUCLEOTIDE SEQUENCE [LARGE SCALE GENOMIC DNA]</scope>
    <source>
        <strain evidence="9">UTAD17</strain>
    </source>
</reference>
<feature type="transmembrane region" description="Helical" evidence="7">
    <location>
        <begin position="183"/>
        <end position="201"/>
    </location>
</feature>
<evidence type="ECO:0000256" key="2">
    <source>
        <dbReference type="ARBA" id="ARBA00010199"/>
    </source>
</evidence>
<dbReference type="Pfam" id="PF01554">
    <property type="entry name" value="MatE"/>
    <property type="match status" value="2"/>
</dbReference>
<accession>A0A376B8U2</accession>
<evidence type="ECO:0000256" key="4">
    <source>
        <dbReference type="ARBA" id="ARBA00022989"/>
    </source>
</evidence>
<evidence type="ECO:0000256" key="1">
    <source>
        <dbReference type="ARBA" id="ARBA00004141"/>
    </source>
</evidence>
<keyword evidence="9" id="KW-1185">Reference proteome</keyword>
<dbReference type="GO" id="GO:0042910">
    <property type="term" value="F:xenobiotic transmembrane transporter activity"/>
    <property type="evidence" value="ECO:0007669"/>
    <property type="project" value="InterPro"/>
</dbReference>
<dbReference type="InterPro" id="IPR045069">
    <property type="entry name" value="MATE_euk"/>
</dbReference>
<evidence type="ECO:0000256" key="3">
    <source>
        <dbReference type="ARBA" id="ARBA00022692"/>
    </source>
</evidence>
<keyword evidence="5 7" id="KW-0472">Membrane</keyword>
<feature type="transmembrane region" description="Helical" evidence="7">
    <location>
        <begin position="221"/>
        <end position="238"/>
    </location>
</feature>
<comment type="similarity">
    <text evidence="2">Belongs to the multi antimicrobial extrusion (MATE) (TC 2.A.66.1) family.</text>
</comment>
<feature type="transmembrane region" description="Helical" evidence="7">
    <location>
        <begin position="275"/>
        <end position="299"/>
    </location>
</feature>
<organism evidence="8 9">
    <name type="scientific">Saccharomycodes ludwigii</name>
    <dbReference type="NCBI Taxonomy" id="36035"/>
    <lineage>
        <taxon>Eukaryota</taxon>
        <taxon>Fungi</taxon>
        <taxon>Dikarya</taxon>
        <taxon>Ascomycota</taxon>
        <taxon>Saccharomycotina</taxon>
        <taxon>Saccharomycetes</taxon>
        <taxon>Saccharomycodales</taxon>
        <taxon>Saccharomycodaceae</taxon>
        <taxon>Saccharomycodes</taxon>
    </lineage>
</organism>
<dbReference type="PANTHER" id="PTHR11206">
    <property type="entry name" value="MULTIDRUG RESISTANCE PROTEIN"/>
    <property type="match status" value="1"/>
</dbReference>
<proteinExistence type="inferred from homology"/>
<evidence type="ECO:0000313" key="9">
    <source>
        <dbReference type="Proteomes" id="UP000262825"/>
    </source>
</evidence>
<gene>
    <name evidence="8" type="ORF">SCODWIG_02705</name>
</gene>
<evidence type="ECO:0000256" key="5">
    <source>
        <dbReference type="ARBA" id="ARBA00023136"/>
    </source>
</evidence>
<dbReference type="CDD" id="cd13132">
    <property type="entry name" value="MATE_eukaryotic"/>
    <property type="match status" value="1"/>
</dbReference>
<feature type="transmembrane region" description="Helical" evidence="7">
    <location>
        <begin position="483"/>
        <end position="506"/>
    </location>
</feature>
<dbReference type="GO" id="GO:0015297">
    <property type="term" value="F:antiporter activity"/>
    <property type="evidence" value="ECO:0007669"/>
    <property type="project" value="InterPro"/>
</dbReference>
<evidence type="ECO:0008006" key="10">
    <source>
        <dbReference type="Google" id="ProtNLM"/>
    </source>
</evidence>
<feature type="transmembrane region" description="Helical" evidence="7">
    <location>
        <begin position="586"/>
        <end position="606"/>
    </location>
</feature>
<feature type="region of interest" description="Disordered" evidence="6">
    <location>
        <begin position="1"/>
        <end position="23"/>
    </location>
</feature>
<protein>
    <recommendedName>
        <fullName evidence="10">Ethionine resistance-conferring protein 1</fullName>
    </recommendedName>
</protein>
<dbReference type="GO" id="GO:0016020">
    <property type="term" value="C:membrane"/>
    <property type="evidence" value="ECO:0007669"/>
    <property type="project" value="UniProtKB-SubCell"/>
</dbReference>
<dbReference type="InterPro" id="IPR002528">
    <property type="entry name" value="MATE_fam"/>
</dbReference>
<dbReference type="AlphaFoldDB" id="A0A376B8U2"/>
<dbReference type="Proteomes" id="UP000262825">
    <property type="component" value="Unassembled WGS sequence"/>
</dbReference>
<name>A0A376B8U2_9ASCO</name>
<evidence type="ECO:0000313" key="8">
    <source>
        <dbReference type="EMBL" id="SSD60944.1"/>
    </source>
</evidence>
<sequence length="632" mass="70625">MSNVSSTVPSKKALPSSKSSTQKTRASYASLLLPSSNNSPSNNTSNYGSIDQVFNSTDIRAARSSFASTHSTIKKLRIDFSSKRTTLLEELKFIVWNSIPITLTFFMQYSLTVSCLFIVGNLCIDPETGSSAEYLSSASLAVMTYNITGAAVIEGMATSLDTFCSQAYGAGKYKKVGLYVQRCTLMIMCILTPIVISWWFSASWLKLVIPEVDLLYNTQRFLRVLIIGLPGVTMFETGKRFAQSQGYYNITTFALFFAFPINLILIFIFTKKFGFIGAPYAIAVSQWLMFLSLALYCIYIQPITLKCWPSIWGMRYERLGNNNDAQTWFSPVTSMMSTVLSPSTLFGRTVSNEEEDNVILNEANDSNVNFQKHPIFQHWLPMWNLSFPGLVMIESEYLSFEVLTIMSSYFGVEAIAAQTIIATLGTLIFQIPFAVGCVLSTRVAQYIGSHYHYYKNNLNDEQAVSNSNNVIESRLAELNSKTCIYASYLVGLLLGFCNFLCLYVFAEFFAGLFTKDESVIKLSAQSLPIVAANQLPDTFNVFSASILRGQGRQNVGGILNVIAYYIIGLPLSYFFAFKMGLELNGLWLGCSCGILFLGITETIYVIKTNWERVLDAFIQRLEAEEMENEEVP</sequence>
<dbReference type="GO" id="GO:1990961">
    <property type="term" value="P:xenobiotic detoxification by transmembrane export across the plasma membrane"/>
    <property type="evidence" value="ECO:0007669"/>
    <property type="project" value="InterPro"/>
</dbReference>
<dbReference type="VEuPathDB" id="FungiDB:SCODWIG_02705"/>
<comment type="subcellular location">
    <subcellularLocation>
        <location evidence="1">Membrane</location>
        <topology evidence="1">Multi-pass membrane protein</topology>
    </subcellularLocation>
</comment>
<evidence type="ECO:0000256" key="7">
    <source>
        <dbReference type="SAM" id="Phobius"/>
    </source>
</evidence>
<feature type="transmembrane region" description="Helical" evidence="7">
    <location>
        <begin position="557"/>
        <end position="577"/>
    </location>
</feature>
<feature type="compositionally biased region" description="Low complexity" evidence="6">
    <location>
        <begin position="9"/>
        <end position="20"/>
    </location>
</feature>
<dbReference type="EMBL" id="UFAJ01000507">
    <property type="protein sequence ID" value="SSD60944.1"/>
    <property type="molecule type" value="Genomic_DNA"/>
</dbReference>
<keyword evidence="3 7" id="KW-0812">Transmembrane</keyword>
<feature type="transmembrane region" description="Helical" evidence="7">
    <location>
        <begin position="250"/>
        <end position="269"/>
    </location>
</feature>
<evidence type="ECO:0000256" key="6">
    <source>
        <dbReference type="SAM" id="MobiDB-lite"/>
    </source>
</evidence>
<keyword evidence="4 7" id="KW-1133">Transmembrane helix</keyword>